<sequence>MASPLYNGLTTHYMTNFFDRRLLLNGYITLAGSILLVVIIKMTTSIHLPFLAAAAISAGLGFIEPRRGWFLAILQVAFIWLGYELFTAPPRTTADAEIETFSLYGAMLLTFAGSFIGGLLKRALDKPNSR</sequence>
<feature type="transmembrane region" description="Helical" evidence="1">
    <location>
        <begin position="46"/>
        <end position="63"/>
    </location>
</feature>
<keyword evidence="1" id="KW-1133">Transmembrane helix</keyword>
<dbReference type="Proteomes" id="UP001500936">
    <property type="component" value="Unassembled WGS sequence"/>
</dbReference>
<dbReference type="EMBL" id="BAABHB010000004">
    <property type="protein sequence ID" value="GAA4405678.1"/>
    <property type="molecule type" value="Genomic_DNA"/>
</dbReference>
<protein>
    <recommendedName>
        <fullName evidence="4">Transmembrane family 220, helix</fullName>
    </recommendedName>
</protein>
<evidence type="ECO:0008006" key="4">
    <source>
        <dbReference type="Google" id="ProtNLM"/>
    </source>
</evidence>
<feature type="transmembrane region" description="Helical" evidence="1">
    <location>
        <begin position="22"/>
        <end position="40"/>
    </location>
</feature>
<proteinExistence type="predicted"/>
<evidence type="ECO:0000313" key="2">
    <source>
        <dbReference type="EMBL" id="GAA4405678.1"/>
    </source>
</evidence>
<accession>A0ABP8KFR0</accession>
<feature type="transmembrane region" description="Helical" evidence="1">
    <location>
        <begin position="70"/>
        <end position="89"/>
    </location>
</feature>
<comment type="caution">
    <text evidence="2">The sequence shown here is derived from an EMBL/GenBank/DDBJ whole genome shotgun (WGS) entry which is preliminary data.</text>
</comment>
<evidence type="ECO:0000313" key="3">
    <source>
        <dbReference type="Proteomes" id="UP001500936"/>
    </source>
</evidence>
<name>A0ABP8KFR0_9BACT</name>
<evidence type="ECO:0000256" key="1">
    <source>
        <dbReference type="SAM" id="Phobius"/>
    </source>
</evidence>
<keyword evidence="1" id="KW-0812">Transmembrane</keyword>
<feature type="transmembrane region" description="Helical" evidence="1">
    <location>
        <begin position="101"/>
        <end position="120"/>
    </location>
</feature>
<keyword evidence="3" id="KW-1185">Reference proteome</keyword>
<gene>
    <name evidence="2" type="ORF">GCM10023187_24310</name>
</gene>
<keyword evidence="1" id="KW-0472">Membrane</keyword>
<reference evidence="3" key="1">
    <citation type="journal article" date="2019" name="Int. J. Syst. Evol. Microbiol.">
        <title>The Global Catalogue of Microorganisms (GCM) 10K type strain sequencing project: providing services to taxonomists for standard genome sequencing and annotation.</title>
        <authorList>
            <consortium name="The Broad Institute Genomics Platform"/>
            <consortium name="The Broad Institute Genome Sequencing Center for Infectious Disease"/>
            <person name="Wu L."/>
            <person name="Ma J."/>
        </authorList>
    </citation>
    <scope>NUCLEOTIDE SEQUENCE [LARGE SCALE GENOMIC DNA]</scope>
    <source>
        <strain evidence="3">JCM 17925</strain>
    </source>
</reference>
<organism evidence="2 3">
    <name type="scientific">Nibrella viscosa</name>
    <dbReference type="NCBI Taxonomy" id="1084524"/>
    <lineage>
        <taxon>Bacteria</taxon>
        <taxon>Pseudomonadati</taxon>
        <taxon>Bacteroidota</taxon>
        <taxon>Cytophagia</taxon>
        <taxon>Cytophagales</taxon>
        <taxon>Spirosomataceae</taxon>
        <taxon>Nibrella</taxon>
    </lineage>
</organism>